<organism evidence="4 5">
    <name type="scientific">Kaistella daneshvariae</name>
    <dbReference type="NCBI Taxonomy" id="2487074"/>
    <lineage>
        <taxon>Bacteria</taxon>
        <taxon>Pseudomonadati</taxon>
        <taxon>Bacteroidota</taxon>
        <taxon>Flavobacteriia</taxon>
        <taxon>Flavobacteriales</taxon>
        <taxon>Weeksellaceae</taxon>
        <taxon>Chryseobacterium group</taxon>
        <taxon>Kaistella</taxon>
    </lineage>
</organism>
<dbReference type="OrthoDB" id="1153025at2"/>
<comment type="caution">
    <text evidence="4">The sequence shown here is derived from an EMBL/GenBank/DDBJ whole genome shotgun (WGS) entry which is preliminary data.</text>
</comment>
<proteinExistence type="predicted"/>
<keyword evidence="1 2" id="KW-0732">Signal</keyword>
<dbReference type="NCBIfam" id="TIGR04183">
    <property type="entry name" value="Por_Secre_tail"/>
    <property type="match status" value="1"/>
</dbReference>
<evidence type="ECO:0000313" key="5">
    <source>
        <dbReference type="Proteomes" id="UP000270224"/>
    </source>
</evidence>
<feature type="domain" description="Secretion system C-terminal sorting" evidence="3">
    <location>
        <begin position="304"/>
        <end position="368"/>
    </location>
</feature>
<dbReference type="InterPro" id="IPR026444">
    <property type="entry name" value="Secre_tail"/>
</dbReference>
<protein>
    <submittedName>
        <fullName evidence="4">T9SS C-terminal target domain-containing protein</fullName>
    </submittedName>
</protein>
<accession>A0A3N0WXD1</accession>
<dbReference type="Pfam" id="PF18962">
    <property type="entry name" value="Por_Secre_tail"/>
    <property type="match status" value="1"/>
</dbReference>
<evidence type="ECO:0000259" key="3">
    <source>
        <dbReference type="Pfam" id="PF18962"/>
    </source>
</evidence>
<dbReference type="AlphaFoldDB" id="A0A3N0WXD1"/>
<evidence type="ECO:0000256" key="1">
    <source>
        <dbReference type="ARBA" id="ARBA00022729"/>
    </source>
</evidence>
<feature type="signal peptide" evidence="2">
    <location>
        <begin position="1"/>
        <end position="19"/>
    </location>
</feature>
<dbReference type="EMBL" id="RJUG01000002">
    <property type="protein sequence ID" value="ROI09748.1"/>
    <property type="molecule type" value="Genomic_DNA"/>
</dbReference>
<evidence type="ECO:0000256" key="2">
    <source>
        <dbReference type="SAM" id="SignalP"/>
    </source>
</evidence>
<gene>
    <name evidence="4" type="ORF">EGI11_03040</name>
</gene>
<name>A0A3N0WXD1_9FLAO</name>
<evidence type="ECO:0000313" key="4">
    <source>
        <dbReference type="EMBL" id="ROI09748.1"/>
    </source>
</evidence>
<reference evidence="5" key="1">
    <citation type="submission" date="2018-11" db="EMBL/GenBank/DDBJ databases">
        <title>Proposal to divide the Flavobacteriaceae and reorganize its genera based on Amino Acid Identity values calculated from whole genome sequences.</title>
        <authorList>
            <person name="Nicholson A.C."/>
            <person name="Gulvik C.A."/>
            <person name="Whitney A.M."/>
            <person name="Humrighouse B.W."/>
            <person name="Bell M."/>
            <person name="Holmens B."/>
            <person name="Steigerwalt A."/>
            <person name="Villarma A."/>
            <person name="Sheth M."/>
            <person name="Batra D."/>
            <person name="Pryor J."/>
            <person name="Bernardet J.-F."/>
            <person name="Hugo C."/>
            <person name="Kampfer P."/>
            <person name="Newman J."/>
            <person name="Mcquiston J.R."/>
        </authorList>
    </citation>
    <scope>NUCLEOTIDE SEQUENCE [LARGE SCALE GENOMIC DNA]</scope>
    <source>
        <strain evidence="5">H3056</strain>
    </source>
</reference>
<dbReference type="RefSeq" id="WP_123265002.1">
    <property type="nucleotide sequence ID" value="NZ_RJUG01000002.1"/>
</dbReference>
<dbReference type="Proteomes" id="UP000270224">
    <property type="component" value="Unassembled WGS sequence"/>
</dbReference>
<sequence>MKKFTLIFCLVLAQVNVSAQISPIKQDFPLPSVLSESSGAIFFNNKLISLNDSGNQNKVYEVDTLSAEVTRIVTIDNAANVDWEDLTQDETSIYVGDIGNNSGNRTDLKIYKIKKEDFLNSTNVNAEIISFSYSDQTDFKPNPNKTDWDSEALVALDSELILFTKNWVNGTTKAYSIPKNSGTYSVKPLPTTLKSGGMITGATYNEETGKIYLVGYNMTLQPFLWTVENYVGSDVFSGKNTPISLASLGLEQVEAIAHVGANKYFMTSESFKIPPFAKNSKLFSFTTKDSKLSAKQPVVAEVNIYPNPVQEVINITGKDYKSLEIYDATGKFLVKDQNRTVNISHLNKGLFYVKIQLADDRFQVKKIIKM</sequence>
<feature type="chain" id="PRO_5018065484" evidence="2">
    <location>
        <begin position="20"/>
        <end position="370"/>
    </location>
</feature>